<dbReference type="Proteomes" id="UP000070700">
    <property type="component" value="Unassembled WGS sequence"/>
</dbReference>
<feature type="region of interest" description="Disordered" evidence="1">
    <location>
        <begin position="105"/>
        <end position="139"/>
    </location>
</feature>
<accession>A0A194XQU9</accession>
<proteinExistence type="predicted"/>
<keyword evidence="3" id="KW-1185">Reference proteome</keyword>
<sequence>MMLYHMIWKHACGGFQSSQQNGRASFAAAAAGMLAFQKHAYQSLRIFIRCRTKLCEIWCLWVSSGCLWQRALHRQHSETGASAPETQRLSRQALLHHYACIHPLRSTAPPSTTARLSSTPKPAKPAHPEPDNSLSWQPSRLCTSTALATLQRSWTAPPT</sequence>
<dbReference type="EMBL" id="KQ947407">
    <property type="protein sequence ID" value="KUJ22102.1"/>
    <property type="molecule type" value="Genomic_DNA"/>
</dbReference>
<gene>
    <name evidence="2" type="ORF">LY89DRAFT_665237</name>
</gene>
<evidence type="ECO:0000313" key="3">
    <source>
        <dbReference type="Proteomes" id="UP000070700"/>
    </source>
</evidence>
<dbReference type="KEGG" id="psco:LY89DRAFT_665237"/>
<dbReference type="InParanoid" id="A0A194XQU9"/>
<organism evidence="2 3">
    <name type="scientific">Mollisia scopiformis</name>
    <name type="common">Conifer needle endophyte fungus</name>
    <name type="synonym">Phialocephala scopiformis</name>
    <dbReference type="NCBI Taxonomy" id="149040"/>
    <lineage>
        <taxon>Eukaryota</taxon>
        <taxon>Fungi</taxon>
        <taxon>Dikarya</taxon>
        <taxon>Ascomycota</taxon>
        <taxon>Pezizomycotina</taxon>
        <taxon>Leotiomycetes</taxon>
        <taxon>Helotiales</taxon>
        <taxon>Mollisiaceae</taxon>
        <taxon>Mollisia</taxon>
    </lineage>
</organism>
<feature type="compositionally biased region" description="Polar residues" evidence="1">
    <location>
        <begin position="108"/>
        <end position="120"/>
    </location>
</feature>
<evidence type="ECO:0000256" key="1">
    <source>
        <dbReference type="SAM" id="MobiDB-lite"/>
    </source>
</evidence>
<protein>
    <submittedName>
        <fullName evidence="2">Uncharacterized protein</fullName>
    </submittedName>
</protein>
<dbReference type="AlphaFoldDB" id="A0A194XQU9"/>
<name>A0A194XQU9_MOLSC</name>
<reference evidence="2 3" key="1">
    <citation type="submission" date="2015-10" db="EMBL/GenBank/DDBJ databases">
        <title>Full genome of DAOMC 229536 Phialocephala scopiformis, a fungal endophyte of spruce producing the potent anti-insectan compound rugulosin.</title>
        <authorList>
            <consortium name="DOE Joint Genome Institute"/>
            <person name="Walker A.K."/>
            <person name="Frasz S.L."/>
            <person name="Seifert K.A."/>
            <person name="Miller J.D."/>
            <person name="Mondo S.J."/>
            <person name="Labutti K."/>
            <person name="Lipzen A."/>
            <person name="Dockter R."/>
            <person name="Kennedy M."/>
            <person name="Grigoriev I.V."/>
            <person name="Spatafora J.W."/>
        </authorList>
    </citation>
    <scope>NUCLEOTIDE SEQUENCE [LARGE SCALE GENOMIC DNA]</scope>
    <source>
        <strain evidence="2 3">CBS 120377</strain>
    </source>
</reference>
<dbReference type="RefSeq" id="XP_018076457.1">
    <property type="nucleotide sequence ID" value="XM_018212829.1"/>
</dbReference>
<dbReference type="GeneID" id="28822555"/>
<evidence type="ECO:0000313" key="2">
    <source>
        <dbReference type="EMBL" id="KUJ22102.1"/>
    </source>
</evidence>